<evidence type="ECO:0000256" key="2">
    <source>
        <dbReference type="ARBA" id="ARBA00023315"/>
    </source>
</evidence>
<dbReference type="PROSITE" id="PS51186">
    <property type="entry name" value="GNAT"/>
    <property type="match status" value="1"/>
</dbReference>
<keyword evidence="2 4" id="KW-0012">Acyltransferase</keyword>
<evidence type="ECO:0000259" key="3">
    <source>
        <dbReference type="PROSITE" id="PS51186"/>
    </source>
</evidence>
<organism evidence="4 5">
    <name type="scientific">Streptosporangium amethystogenes subsp. fukuiense</name>
    <dbReference type="NCBI Taxonomy" id="698418"/>
    <lineage>
        <taxon>Bacteria</taxon>
        <taxon>Bacillati</taxon>
        <taxon>Actinomycetota</taxon>
        <taxon>Actinomycetes</taxon>
        <taxon>Streptosporangiales</taxon>
        <taxon>Streptosporangiaceae</taxon>
        <taxon>Streptosporangium</taxon>
    </lineage>
</organism>
<keyword evidence="1 4" id="KW-0808">Transferase</keyword>
<evidence type="ECO:0000313" key="4">
    <source>
        <dbReference type="EMBL" id="MFC7606849.1"/>
    </source>
</evidence>
<evidence type="ECO:0000313" key="5">
    <source>
        <dbReference type="Proteomes" id="UP001596514"/>
    </source>
</evidence>
<keyword evidence="5" id="KW-1185">Reference proteome</keyword>
<dbReference type="PANTHER" id="PTHR10545">
    <property type="entry name" value="DIAMINE N-ACETYLTRANSFERASE"/>
    <property type="match status" value="1"/>
</dbReference>
<evidence type="ECO:0000256" key="1">
    <source>
        <dbReference type="ARBA" id="ARBA00022679"/>
    </source>
</evidence>
<proteinExistence type="predicted"/>
<gene>
    <name evidence="4" type="ORF">ACFQVD_42815</name>
</gene>
<name>A0ABW2TGF1_9ACTN</name>
<dbReference type="RefSeq" id="WP_343966924.1">
    <property type="nucleotide sequence ID" value="NZ_BAAAGK010000045.1"/>
</dbReference>
<dbReference type="CDD" id="cd04301">
    <property type="entry name" value="NAT_SF"/>
    <property type="match status" value="1"/>
</dbReference>
<sequence length="160" mass="18450">MIRPATPDDIPTIIDMIHGLAEYEKAPDQVKNTPDLLREALFRPSPSVFCHMATDGDRATGFAIWFVSYSTWTGTHGVYLEDLFVRPEHRRGGYGRELLTELARICVERGYDRFEWSVLDWNAPAIDFYRSLGAEPQDEWDRYRLAGPALEKLATTERKR</sequence>
<dbReference type="InterPro" id="IPR000182">
    <property type="entry name" value="GNAT_dom"/>
</dbReference>
<dbReference type="Pfam" id="PF00583">
    <property type="entry name" value="Acetyltransf_1"/>
    <property type="match status" value="1"/>
</dbReference>
<comment type="caution">
    <text evidence="4">The sequence shown here is derived from an EMBL/GenBank/DDBJ whole genome shotgun (WGS) entry which is preliminary data.</text>
</comment>
<dbReference type="Proteomes" id="UP001596514">
    <property type="component" value="Unassembled WGS sequence"/>
</dbReference>
<dbReference type="PANTHER" id="PTHR10545:SF29">
    <property type="entry name" value="GH14572P-RELATED"/>
    <property type="match status" value="1"/>
</dbReference>
<dbReference type="EC" id="2.3.-.-" evidence="4"/>
<feature type="domain" description="N-acetyltransferase" evidence="3">
    <location>
        <begin position="1"/>
        <end position="157"/>
    </location>
</feature>
<dbReference type="InterPro" id="IPR016181">
    <property type="entry name" value="Acyl_CoA_acyltransferase"/>
</dbReference>
<dbReference type="EMBL" id="JBHTEE010000001">
    <property type="protein sequence ID" value="MFC7606849.1"/>
    <property type="molecule type" value="Genomic_DNA"/>
</dbReference>
<reference evidence="5" key="1">
    <citation type="journal article" date="2019" name="Int. J. Syst. Evol. Microbiol.">
        <title>The Global Catalogue of Microorganisms (GCM) 10K type strain sequencing project: providing services to taxonomists for standard genome sequencing and annotation.</title>
        <authorList>
            <consortium name="The Broad Institute Genomics Platform"/>
            <consortium name="The Broad Institute Genome Sequencing Center for Infectious Disease"/>
            <person name="Wu L."/>
            <person name="Ma J."/>
        </authorList>
    </citation>
    <scope>NUCLEOTIDE SEQUENCE [LARGE SCALE GENOMIC DNA]</scope>
    <source>
        <strain evidence="5">JCM 10083</strain>
    </source>
</reference>
<dbReference type="GO" id="GO:0016746">
    <property type="term" value="F:acyltransferase activity"/>
    <property type="evidence" value="ECO:0007669"/>
    <property type="project" value="UniProtKB-KW"/>
</dbReference>
<dbReference type="SUPFAM" id="SSF55729">
    <property type="entry name" value="Acyl-CoA N-acyltransferases (Nat)"/>
    <property type="match status" value="1"/>
</dbReference>
<protein>
    <submittedName>
        <fullName evidence="4">GNAT family N-acetyltransferase</fullName>
        <ecNumber evidence="4">2.3.-.-</ecNumber>
    </submittedName>
</protein>
<dbReference type="Gene3D" id="3.40.630.30">
    <property type="match status" value="1"/>
</dbReference>
<dbReference type="InterPro" id="IPR051016">
    <property type="entry name" value="Diverse_Substrate_AcTransf"/>
</dbReference>
<accession>A0ABW2TGF1</accession>